<dbReference type="KEGG" id="mng:MNEG_16330"/>
<proteinExistence type="predicted"/>
<evidence type="ECO:0000313" key="2">
    <source>
        <dbReference type="EMBL" id="KIY91634.1"/>
    </source>
</evidence>
<feature type="compositionally biased region" description="Low complexity" evidence="1">
    <location>
        <begin position="87"/>
        <end position="96"/>
    </location>
</feature>
<gene>
    <name evidence="2" type="ORF">MNEG_16330</name>
</gene>
<keyword evidence="3" id="KW-1185">Reference proteome</keyword>
<reference evidence="2 3" key="1">
    <citation type="journal article" date="2013" name="BMC Genomics">
        <title>Reconstruction of the lipid metabolism for the microalga Monoraphidium neglectum from its genome sequence reveals characteristics suitable for biofuel production.</title>
        <authorList>
            <person name="Bogen C."/>
            <person name="Al-Dilaimi A."/>
            <person name="Albersmeier A."/>
            <person name="Wichmann J."/>
            <person name="Grundmann M."/>
            <person name="Rupp O."/>
            <person name="Lauersen K.J."/>
            <person name="Blifernez-Klassen O."/>
            <person name="Kalinowski J."/>
            <person name="Goesmann A."/>
            <person name="Mussgnug J.H."/>
            <person name="Kruse O."/>
        </authorList>
    </citation>
    <scope>NUCLEOTIDE SEQUENCE [LARGE SCALE GENOMIC DNA]</scope>
    <source>
        <strain evidence="2 3">SAG 48.87</strain>
    </source>
</reference>
<protein>
    <submittedName>
        <fullName evidence="2">Uncharacterized protein</fullName>
    </submittedName>
</protein>
<evidence type="ECO:0000313" key="3">
    <source>
        <dbReference type="Proteomes" id="UP000054498"/>
    </source>
</evidence>
<dbReference type="EMBL" id="KK106461">
    <property type="protein sequence ID" value="KIY91634.1"/>
    <property type="molecule type" value="Genomic_DNA"/>
</dbReference>
<name>A0A0D2LHZ5_9CHLO</name>
<dbReference type="Proteomes" id="UP000054498">
    <property type="component" value="Unassembled WGS sequence"/>
</dbReference>
<sequence length="126" mass="12962">MPSRLQQMIGFSGITQSALAALQASCWRFGGGHSVLSGALQQLLELRIVGARGVQAAASALPSTSSSNHIDESGEAASGNHNVADFTSSSGDGSDTPAATANPAKSHKGVAPLRRFMCTCRCSRCR</sequence>
<dbReference type="GeneID" id="25734079"/>
<dbReference type="AlphaFoldDB" id="A0A0D2LHZ5"/>
<evidence type="ECO:0000256" key="1">
    <source>
        <dbReference type="SAM" id="MobiDB-lite"/>
    </source>
</evidence>
<feature type="region of interest" description="Disordered" evidence="1">
    <location>
        <begin position="59"/>
        <end position="106"/>
    </location>
</feature>
<accession>A0A0D2LHZ5</accession>
<organism evidence="2 3">
    <name type="scientific">Monoraphidium neglectum</name>
    <dbReference type="NCBI Taxonomy" id="145388"/>
    <lineage>
        <taxon>Eukaryota</taxon>
        <taxon>Viridiplantae</taxon>
        <taxon>Chlorophyta</taxon>
        <taxon>core chlorophytes</taxon>
        <taxon>Chlorophyceae</taxon>
        <taxon>CS clade</taxon>
        <taxon>Sphaeropleales</taxon>
        <taxon>Selenastraceae</taxon>
        <taxon>Monoraphidium</taxon>
    </lineage>
</organism>
<dbReference type="RefSeq" id="XP_013890654.1">
    <property type="nucleotide sequence ID" value="XM_014035200.1"/>
</dbReference>